<dbReference type="Proteomes" id="UP000649617">
    <property type="component" value="Unassembled WGS sequence"/>
</dbReference>
<gene>
    <name evidence="2" type="ORF">SPIL2461_LOCUS22041</name>
</gene>
<keyword evidence="3" id="KW-1185">Reference proteome</keyword>
<accession>A0A812XWN7</accession>
<evidence type="ECO:0000256" key="1">
    <source>
        <dbReference type="SAM" id="MobiDB-lite"/>
    </source>
</evidence>
<name>A0A812XWN7_SYMPI</name>
<reference evidence="2" key="1">
    <citation type="submission" date="2021-02" db="EMBL/GenBank/DDBJ databases">
        <authorList>
            <person name="Dougan E. K."/>
            <person name="Rhodes N."/>
            <person name="Thang M."/>
            <person name="Chan C."/>
        </authorList>
    </citation>
    <scope>NUCLEOTIDE SEQUENCE</scope>
</reference>
<organism evidence="2 3">
    <name type="scientific">Symbiodinium pilosum</name>
    <name type="common">Dinoflagellate</name>
    <dbReference type="NCBI Taxonomy" id="2952"/>
    <lineage>
        <taxon>Eukaryota</taxon>
        <taxon>Sar</taxon>
        <taxon>Alveolata</taxon>
        <taxon>Dinophyceae</taxon>
        <taxon>Suessiales</taxon>
        <taxon>Symbiodiniaceae</taxon>
        <taxon>Symbiodinium</taxon>
    </lineage>
</organism>
<protein>
    <submittedName>
        <fullName evidence="2">Uncharacterized protein</fullName>
    </submittedName>
</protein>
<comment type="caution">
    <text evidence="2">The sequence shown here is derived from an EMBL/GenBank/DDBJ whole genome shotgun (WGS) entry which is preliminary data.</text>
</comment>
<dbReference type="EMBL" id="CAJNIZ010046826">
    <property type="protein sequence ID" value="CAE7757428.1"/>
    <property type="molecule type" value="Genomic_DNA"/>
</dbReference>
<feature type="region of interest" description="Disordered" evidence="1">
    <location>
        <begin position="160"/>
        <end position="187"/>
    </location>
</feature>
<dbReference type="OrthoDB" id="440812at2759"/>
<evidence type="ECO:0000313" key="3">
    <source>
        <dbReference type="Proteomes" id="UP000649617"/>
    </source>
</evidence>
<proteinExistence type="predicted"/>
<sequence length="325" mass="35797">MEVELSKRSSQLTQNERAGGWENEDYDWECQAMGASSWSDVPTRETFLFRNEHEQSSTARGATGANDVDHARVAVATTAKTAKEKCLPVLQANQDVFSYLAYFTCVLAVYIDMCGKKVDTATELQATTKENLLKCYASCTRLDLAINALMIRGRNLKISKPKSKAAPPKAGGKGKKRPAANPKSAAGAVNNENLQRLATGSWLHYMNCKRSKSSQEDHDVDLEAVGSPPTTHTVPVYVHGDEGHTYCTRFLFTCVPAELYWNDATLDALNEWFNMSGDAPWRSGDEAPTPFKRQGSPLFVVPGLVDPLRALVDPAHTWHIGCLDI</sequence>
<evidence type="ECO:0000313" key="2">
    <source>
        <dbReference type="EMBL" id="CAE7757428.1"/>
    </source>
</evidence>
<dbReference type="AlphaFoldDB" id="A0A812XWN7"/>